<dbReference type="EMBL" id="CP104067">
    <property type="protein sequence ID" value="WAH44507.1"/>
    <property type="molecule type" value="Genomic_DNA"/>
</dbReference>
<dbReference type="Gene3D" id="3.90.550.10">
    <property type="entry name" value="Spore Coat Polysaccharide Biosynthesis Protein SpsA, Chain A"/>
    <property type="match status" value="1"/>
</dbReference>
<feature type="domain" description="MobA-like NTP transferase" evidence="1">
    <location>
        <begin position="14"/>
        <end position="176"/>
    </location>
</feature>
<dbReference type="PANTHER" id="PTHR43777:SF1">
    <property type="entry name" value="MOLYBDENUM COFACTOR CYTIDYLYLTRANSFERASE"/>
    <property type="match status" value="1"/>
</dbReference>
<dbReference type="RefSeq" id="WP_268008391.1">
    <property type="nucleotide sequence ID" value="NZ_CP104067.1"/>
</dbReference>
<dbReference type="Pfam" id="PF12804">
    <property type="entry name" value="NTP_transf_3"/>
    <property type="match status" value="1"/>
</dbReference>
<proteinExistence type="predicted"/>
<protein>
    <submittedName>
        <fullName evidence="2">Nucleotidyltransferase family protein</fullName>
    </submittedName>
</protein>
<dbReference type="Proteomes" id="UP001164761">
    <property type="component" value="Chromosome"/>
</dbReference>
<sequence length="220" mass="23214">MRESTSRTGGIFTVVLGAGLARRMGRQKLLLPMPDGRPILRATIDAACGTSAAGVLLVIGEDGEKLAEAVAGAPVTVLRNPRASEGQSTSLHVAVAALIHLRASAGVFMLADQPEISPESLQAVMQSYEESRAPIVQAQYRDGFGHPVLFSSDLYDALLTVVGDAGGRRVIRDHQHLRHAVAVGGLTPPDIDTPDDYAALLARWAERGASFLEGKDASGR</sequence>
<reference evidence="2" key="1">
    <citation type="submission" date="2022-08" db="EMBL/GenBank/DDBJ databases">
        <title>Alicyclobacillus fastidiosus DSM 17978, complete genome.</title>
        <authorList>
            <person name="Wang Q."/>
            <person name="Cai R."/>
            <person name="Wang Z."/>
        </authorList>
    </citation>
    <scope>NUCLEOTIDE SEQUENCE</scope>
    <source>
        <strain evidence="2">DSM 17978</strain>
    </source>
</reference>
<dbReference type="InterPro" id="IPR029044">
    <property type="entry name" value="Nucleotide-diphossugar_trans"/>
</dbReference>
<evidence type="ECO:0000313" key="2">
    <source>
        <dbReference type="EMBL" id="WAH44507.1"/>
    </source>
</evidence>
<evidence type="ECO:0000313" key="3">
    <source>
        <dbReference type="Proteomes" id="UP001164761"/>
    </source>
</evidence>
<name>A0ABY6ZNT7_9BACL</name>
<gene>
    <name evidence="2" type="ORF">NZD89_04630</name>
</gene>
<dbReference type="PANTHER" id="PTHR43777">
    <property type="entry name" value="MOLYBDENUM COFACTOR CYTIDYLYLTRANSFERASE"/>
    <property type="match status" value="1"/>
</dbReference>
<dbReference type="CDD" id="cd04182">
    <property type="entry name" value="GT_2_like_f"/>
    <property type="match status" value="1"/>
</dbReference>
<organism evidence="2 3">
    <name type="scientific">Alicyclobacillus fastidiosus</name>
    <dbReference type="NCBI Taxonomy" id="392011"/>
    <lineage>
        <taxon>Bacteria</taxon>
        <taxon>Bacillati</taxon>
        <taxon>Bacillota</taxon>
        <taxon>Bacilli</taxon>
        <taxon>Bacillales</taxon>
        <taxon>Alicyclobacillaceae</taxon>
        <taxon>Alicyclobacillus</taxon>
    </lineage>
</organism>
<dbReference type="InterPro" id="IPR025877">
    <property type="entry name" value="MobA-like_NTP_Trfase"/>
</dbReference>
<evidence type="ECO:0000259" key="1">
    <source>
        <dbReference type="Pfam" id="PF12804"/>
    </source>
</evidence>
<dbReference type="SUPFAM" id="SSF53448">
    <property type="entry name" value="Nucleotide-diphospho-sugar transferases"/>
    <property type="match status" value="1"/>
</dbReference>
<accession>A0ABY6ZNT7</accession>
<keyword evidence="3" id="KW-1185">Reference proteome</keyword>